<sequence>MGNFQSNAQKKSKLCVADHTEKVVKLLRSSSYDRELCEAQLTLIKHKRQNKEADIIIFIKNLFSFFKLFSKDVLTDAEYAELEELVKKYSIVQHEIRSEVTKWKEHNKVETNVTFCDDSNNGFGNFLLCNIQKTRKPDIEIIELKLEHFTCEKSQPEELIHHRNVIKKTMHSQPICEKNVIRPSKNIREKTLALKEEIDVLNKLQICDNILRVYGCIYHHGYFVITEWADKFDLQTYLRKYSDLGRNEKIKIAYGIANALNYCHQERILHHDLTNIRINGSSSIIKSRDDEQSFRWAAPELLNDNETEYTSHCDVYRYDLSINNYK</sequence>
<accession>A0A9N9A093</accession>
<dbReference type="GO" id="GO:0005524">
    <property type="term" value="F:ATP binding"/>
    <property type="evidence" value="ECO:0007669"/>
    <property type="project" value="InterPro"/>
</dbReference>
<dbReference type="PANTHER" id="PTHR23257">
    <property type="entry name" value="SERINE-THREONINE PROTEIN KINASE"/>
    <property type="match status" value="1"/>
</dbReference>
<organism evidence="2 3">
    <name type="scientific">Diversispora eburnea</name>
    <dbReference type="NCBI Taxonomy" id="1213867"/>
    <lineage>
        <taxon>Eukaryota</taxon>
        <taxon>Fungi</taxon>
        <taxon>Fungi incertae sedis</taxon>
        <taxon>Mucoromycota</taxon>
        <taxon>Glomeromycotina</taxon>
        <taxon>Glomeromycetes</taxon>
        <taxon>Diversisporales</taxon>
        <taxon>Diversisporaceae</taxon>
        <taxon>Diversispora</taxon>
    </lineage>
</organism>
<keyword evidence="3" id="KW-1185">Reference proteome</keyword>
<dbReference type="SMART" id="SM00219">
    <property type="entry name" value="TyrKc"/>
    <property type="match status" value="1"/>
</dbReference>
<reference evidence="2" key="1">
    <citation type="submission" date="2021-06" db="EMBL/GenBank/DDBJ databases">
        <authorList>
            <person name="Kallberg Y."/>
            <person name="Tangrot J."/>
            <person name="Rosling A."/>
        </authorList>
    </citation>
    <scope>NUCLEOTIDE SEQUENCE</scope>
    <source>
        <strain evidence="2">AZ414A</strain>
    </source>
</reference>
<dbReference type="EMBL" id="CAJVPK010000472">
    <property type="protein sequence ID" value="CAG8514829.1"/>
    <property type="molecule type" value="Genomic_DNA"/>
</dbReference>
<dbReference type="InterPro" id="IPR020635">
    <property type="entry name" value="Tyr_kinase_cat_dom"/>
</dbReference>
<dbReference type="AlphaFoldDB" id="A0A9N9A093"/>
<evidence type="ECO:0000313" key="3">
    <source>
        <dbReference type="Proteomes" id="UP000789706"/>
    </source>
</evidence>
<dbReference type="InterPro" id="IPR000719">
    <property type="entry name" value="Prot_kinase_dom"/>
</dbReference>
<dbReference type="GO" id="GO:0005737">
    <property type="term" value="C:cytoplasm"/>
    <property type="evidence" value="ECO:0007669"/>
    <property type="project" value="TreeGrafter"/>
</dbReference>
<dbReference type="InterPro" id="IPR050167">
    <property type="entry name" value="Ser_Thr_protein_kinase"/>
</dbReference>
<dbReference type="GO" id="GO:0004713">
    <property type="term" value="F:protein tyrosine kinase activity"/>
    <property type="evidence" value="ECO:0007669"/>
    <property type="project" value="InterPro"/>
</dbReference>
<dbReference type="OrthoDB" id="10261027at2759"/>
<dbReference type="PROSITE" id="PS50011">
    <property type="entry name" value="PROTEIN_KINASE_DOM"/>
    <property type="match status" value="1"/>
</dbReference>
<dbReference type="Pfam" id="PF00069">
    <property type="entry name" value="Pkinase"/>
    <property type="match status" value="1"/>
</dbReference>
<name>A0A9N9A093_9GLOM</name>
<protein>
    <submittedName>
        <fullName evidence="2">9302_t:CDS:1</fullName>
    </submittedName>
</protein>
<dbReference type="Proteomes" id="UP000789706">
    <property type="component" value="Unassembled WGS sequence"/>
</dbReference>
<dbReference type="GO" id="GO:0007165">
    <property type="term" value="P:signal transduction"/>
    <property type="evidence" value="ECO:0007669"/>
    <property type="project" value="TreeGrafter"/>
</dbReference>
<dbReference type="Gene3D" id="1.10.510.10">
    <property type="entry name" value="Transferase(Phosphotransferase) domain 1"/>
    <property type="match status" value="1"/>
</dbReference>
<dbReference type="InterPro" id="IPR011009">
    <property type="entry name" value="Kinase-like_dom_sf"/>
</dbReference>
<comment type="caution">
    <text evidence="2">The sequence shown here is derived from an EMBL/GenBank/DDBJ whole genome shotgun (WGS) entry which is preliminary data.</text>
</comment>
<gene>
    <name evidence="2" type="ORF">DEBURN_LOCUS5363</name>
</gene>
<proteinExistence type="predicted"/>
<feature type="domain" description="Protein kinase" evidence="1">
    <location>
        <begin position="115"/>
        <end position="326"/>
    </location>
</feature>
<dbReference type="SUPFAM" id="SSF56112">
    <property type="entry name" value="Protein kinase-like (PK-like)"/>
    <property type="match status" value="1"/>
</dbReference>
<evidence type="ECO:0000313" key="2">
    <source>
        <dbReference type="EMBL" id="CAG8514829.1"/>
    </source>
</evidence>
<evidence type="ECO:0000259" key="1">
    <source>
        <dbReference type="PROSITE" id="PS50011"/>
    </source>
</evidence>